<accession>A0A9P6ALW1</accession>
<dbReference type="AlphaFoldDB" id="A0A9P6ALW1"/>
<dbReference type="Proteomes" id="UP000886523">
    <property type="component" value="Unassembled WGS sequence"/>
</dbReference>
<evidence type="ECO:0000313" key="1">
    <source>
        <dbReference type="EMBL" id="KAF9507794.1"/>
    </source>
</evidence>
<protein>
    <submittedName>
        <fullName evidence="1">Uncharacterized protein</fullName>
    </submittedName>
</protein>
<organism evidence="1 2">
    <name type="scientific">Hydnum rufescens UP504</name>
    <dbReference type="NCBI Taxonomy" id="1448309"/>
    <lineage>
        <taxon>Eukaryota</taxon>
        <taxon>Fungi</taxon>
        <taxon>Dikarya</taxon>
        <taxon>Basidiomycota</taxon>
        <taxon>Agaricomycotina</taxon>
        <taxon>Agaricomycetes</taxon>
        <taxon>Cantharellales</taxon>
        <taxon>Hydnaceae</taxon>
        <taxon>Hydnum</taxon>
    </lineage>
</organism>
<gene>
    <name evidence="1" type="ORF">BS47DRAFT_1366398</name>
</gene>
<reference evidence="1" key="1">
    <citation type="journal article" date="2020" name="Nat. Commun.">
        <title>Large-scale genome sequencing of mycorrhizal fungi provides insights into the early evolution of symbiotic traits.</title>
        <authorList>
            <person name="Miyauchi S."/>
            <person name="Kiss E."/>
            <person name="Kuo A."/>
            <person name="Drula E."/>
            <person name="Kohler A."/>
            <person name="Sanchez-Garcia M."/>
            <person name="Morin E."/>
            <person name="Andreopoulos B."/>
            <person name="Barry K.W."/>
            <person name="Bonito G."/>
            <person name="Buee M."/>
            <person name="Carver A."/>
            <person name="Chen C."/>
            <person name="Cichocki N."/>
            <person name="Clum A."/>
            <person name="Culley D."/>
            <person name="Crous P.W."/>
            <person name="Fauchery L."/>
            <person name="Girlanda M."/>
            <person name="Hayes R.D."/>
            <person name="Keri Z."/>
            <person name="LaButti K."/>
            <person name="Lipzen A."/>
            <person name="Lombard V."/>
            <person name="Magnuson J."/>
            <person name="Maillard F."/>
            <person name="Murat C."/>
            <person name="Nolan M."/>
            <person name="Ohm R.A."/>
            <person name="Pangilinan J."/>
            <person name="Pereira M.F."/>
            <person name="Perotto S."/>
            <person name="Peter M."/>
            <person name="Pfister S."/>
            <person name="Riley R."/>
            <person name="Sitrit Y."/>
            <person name="Stielow J.B."/>
            <person name="Szollosi G."/>
            <person name="Zifcakova L."/>
            <person name="Stursova M."/>
            <person name="Spatafora J.W."/>
            <person name="Tedersoo L."/>
            <person name="Vaario L.M."/>
            <person name="Yamada A."/>
            <person name="Yan M."/>
            <person name="Wang P."/>
            <person name="Xu J."/>
            <person name="Bruns T."/>
            <person name="Baldrian P."/>
            <person name="Vilgalys R."/>
            <person name="Dunand C."/>
            <person name="Henrissat B."/>
            <person name="Grigoriev I.V."/>
            <person name="Hibbett D."/>
            <person name="Nagy L.G."/>
            <person name="Martin F.M."/>
        </authorList>
    </citation>
    <scope>NUCLEOTIDE SEQUENCE</scope>
    <source>
        <strain evidence="1">UP504</strain>
    </source>
</reference>
<sequence length="173" mass="19364">MHPSLAYIGWDSFRHCFANALAHYQQLVELVELVDAEVEKLVDHLRGQSHVSPHSPISMSASQLDVNTPVNKRYYSNAQGTVDTVTICDCPSIYLQSWCPLCFGSNNAEIGGLMVDSIVCIDANFQLKRQQDLDRRVGYQGETGTQDPHITSPRMIELSQEALEAWEQKVQGI</sequence>
<keyword evidence="2" id="KW-1185">Reference proteome</keyword>
<evidence type="ECO:0000313" key="2">
    <source>
        <dbReference type="Proteomes" id="UP000886523"/>
    </source>
</evidence>
<dbReference type="EMBL" id="MU129072">
    <property type="protein sequence ID" value="KAF9507794.1"/>
    <property type="molecule type" value="Genomic_DNA"/>
</dbReference>
<comment type="caution">
    <text evidence="1">The sequence shown here is derived from an EMBL/GenBank/DDBJ whole genome shotgun (WGS) entry which is preliminary data.</text>
</comment>
<proteinExistence type="predicted"/>
<name>A0A9P6ALW1_9AGAM</name>